<dbReference type="EMBL" id="JACGCI010000068">
    <property type="protein sequence ID" value="KAF6748835.1"/>
    <property type="molecule type" value="Genomic_DNA"/>
</dbReference>
<reference evidence="2 3" key="1">
    <citation type="submission" date="2020-07" db="EMBL/GenBank/DDBJ databases">
        <title>Comparative genomics of pyrophilous fungi reveals a link between fire events and developmental genes.</title>
        <authorList>
            <consortium name="DOE Joint Genome Institute"/>
            <person name="Steindorff A.S."/>
            <person name="Carver A."/>
            <person name="Calhoun S."/>
            <person name="Stillman K."/>
            <person name="Liu H."/>
            <person name="Lipzen A."/>
            <person name="Pangilinan J."/>
            <person name="Labutti K."/>
            <person name="Bruns T.D."/>
            <person name="Grigoriev I.V."/>
        </authorList>
    </citation>
    <scope>NUCLEOTIDE SEQUENCE [LARGE SCALE GENOMIC DNA]</scope>
    <source>
        <strain evidence="2 3">CBS 144469</strain>
    </source>
</reference>
<organism evidence="2 3">
    <name type="scientific">Ephemerocybe angulata</name>
    <dbReference type="NCBI Taxonomy" id="980116"/>
    <lineage>
        <taxon>Eukaryota</taxon>
        <taxon>Fungi</taxon>
        <taxon>Dikarya</taxon>
        <taxon>Basidiomycota</taxon>
        <taxon>Agaricomycotina</taxon>
        <taxon>Agaricomycetes</taxon>
        <taxon>Agaricomycetidae</taxon>
        <taxon>Agaricales</taxon>
        <taxon>Agaricineae</taxon>
        <taxon>Psathyrellaceae</taxon>
        <taxon>Ephemerocybe</taxon>
    </lineage>
</organism>
<proteinExistence type="predicted"/>
<name>A0A8H6LZM4_9AGAR</name>
<evidence type="ECO:0000313" key="2">
    <source>
        <dbReference type="EMBL" id="KAF6748835.1"/>
    </source>
</evidence>
<comment type="caution">
    <text evidence="2">The sequence shown here is derived from an EMBL/GenBank/DDBJ whole genome shotgun (WGS) entry which is preliminary data.</text>
</comment>
<evidence type="ECO:0000256" key="1">
    <source>
        <dbReference type="SAM" id="Phobius"/>
    </source>
</evidence>
<gene>
    <name evidence="2" type="ORF">DFP72DRAFT_915587</name>
</gene>
<accession>A0A8H6LZM4</accession>
<dbReference type="AlphaFoldDB" id="A0A8H6LZM4"/>
<sequence>MRLSLSSSASLVALALVLNTAMVLTPPSLWGLASPKRRWARLELIDGLTPFVRPARLLYFLLPVFLPLIFFMFGILRIPGGRM</sequence>
<feature type="transmembrane region" description="Helical" evidence="1">
    <location>
        <begin position="57"/>
        <end position="76"/>
    </location>
</feature>
<evidence type="ECO:0000313" key="3">
    <source>
        <dbReference type="Proteomes" id="UP000521943"/>
    </source>
</evidence>
<dbReference type="Proteomes" id="UP000521943">
    <property type="component" value="Unassembled WGS sequence"/>
</dbReference>
<protein>
    <submittedName>
        <fullName evidence="2">Uncharacterized protein</fullName>
    </submittedName>
</protein>
<keyword evidence="1" id="KW-0812">Transmembrane</keyword>
<keyword evidence="3" id="KW-1185">Reference proteome</keyword>
<keyword evidence="1" id="KW-0472">Membrane</keyword>
<keyword evidence="1" id="KW-1133">Transmembrane helix</keyword>